<evidence type="ECO:0000313" key="1">
    <source>
        <dbReference type="EMBL" id="RAK67423.1"/>
    </source>
</evidence>
<dbReference type="RefSeq" id="WP_111275034.1">
    <property type="nucleotide sequence ID" value="NZ_QFYS01000002.1"/>
</dbReference>
<dbReference type="InterPro" id="IPR029058">
    <property type="entry name" value="AB_hydrolase_fold"/>
</dbReference>
<accession>A0A328BJV5</accession>
<dbReference type="SUPFAM" id="SSF53474">
    <property type="entry name" value="alpha/beta-Hydrolases"/>
    <property type="match status" value="1"/>
</dbReference>
<dbReference type="Gene3D" id="3.40.50.1820">
    <property type="entry name" value="alpha/beta hydrolase"/>
    <property type="match status" value="1"/>
</dbReference>
<sequence length="230" mass="23866">MSAAGRVVATATPAAQPPGHVLTVVIEGDGRAHDRGGRPTADPTPSRPIGLAIARAWPDGPRAWVARPCQFTRGRDPACRPGDWTADRFSAPMLAALDAAVDDLKRSAGVGQVRLVGWSGGGVMAAALAGRRSDVAELVTIAAPLDVQAWTSARRLSPLNLAPEVAALAAGPLPVAQRHLLGERDGVVPPASARAWATRLGGADSVRTVDEAHAGAWPKRLKDPEILKPD</sequence>
<keyword evidence="2" id="KW-1185">Reference proteome</keyword>
<gene>
    <name evidence="1" type="ORF">DJ019_05770</name>
</gene>
<proteinExistence type="predicted"/>
<evidence type="ECO:0000313" key="2">
    <source>
        <dbReference type="Proteomes" id="UP000249524"/>
    </source>
</evidence>
<organism evidence="1 2">
    <name type="scientific">Phenylobacterium kunshanense</name>
    <dbReference type="NCBI Taxonomy" id="1445034"/>
    <lineage>
        <taxon>Bacteria</taxon>
        <taxon>Pseudomonadati</taxon>
        <taxon>Pseudomonadota</taxon>
        <taxon>Alphaproteobacteria</taxon>
        <taxon>Caulobacterales</taxon>
        <taxon>Caulobacteraceae</taxon>
        <taxon>Phenylobacterium</taxon>
    </lineage>
</organism>
<dbReference type="EMBL" id="QFYS01000002">
    <property type="protein sequence ID" value="RAK67423.1"/>
    <property type="molecule type" value="Genomic_DNA"/>
</dbReference>
<dbReference type="OrthoDB" id="5451115at2"/>
<evidence type="ECO:0008006" key="3">
    <source>
        <dbReference type="Google" id="ProtNLM"/>
    </source>
</evidence>
<reference evidence="1 2" key="1">
    <citation type="submission" date="2018-05" db="EMBL/GenBank/DDBJ databases">
        <authorList>
            <person name="Lanie J.A."/>
            <person name="Ng W.-L."/>
            <person name="Kazmierczak K.M."/>
            <person name="Andrzejewski T.M."/>
            <person name="Davidsen T.M."/>
            <person name="Wayne K.J."/>
            <person name="Tettelin H."/>
            <person name="Glass J.I."/>
            <person name="Rusch D."/>
            <person name="Podicherti R."/>
            <person name="Tsui H.-C.T."/>
            <person name="Winkler M.E."/>
        </authorList>
    </citation>
    <scope>NUCLEOTIDE SEQUENCE [LARGE SCALE GENOMIC DNA]</scope>
    <source>
        <strain evidence="1 2">BUT-10</strain>
    </source>
</reference>
<name>A0A328BJV5_9CAUL</name>
<comment type="caution">
    <text evidence="1">The sequence shown here is derived from an EMBL/GenBank/DDBJ whole genome shotgun (WGS) entry which is preliminary data.</text>
</comment>
<dbReference type="Proteomes" id="UP000249524">
    <property type="component" value="Unassembled WGS sequence"/>
</dbReference>
<dbReference type="AlphaFoldDB" id="A0A328BJV5"/>
<protein>
    <recommendedName>
        <fullName evidence="3">Alpha/beta hydrolase</fullName>
    </recommendedName>
</protein>